<dbReference type="AlphaFoldDB" id="A0A5S4V5B5"/>
<dbReference type="CDD" id="cd03259">
    <property type="entry name" value="ABC_Carb_Solutes_like"/>
    <property type="match status" value="1"/>
</dbReference>
<feature type="domain" description="ABC transporter" evidence="12">
    <location>
        <begin position="3"/>
        <end position="234"/>
    </location>
</feature>
<dbReference type="PANTHER" id="PTHR42781:SF5">
    <property type="entry name" value="PUTRESCINE TRANSPORT ATP-BINDING PROTEIN POTG"/>
    <property type="match status" value="1"/>
</dbReference>
<dbReference type="Pfam" id="PF08402">
    <property type="entry name" value="TOBE_2"/>
    <property type="match status" value="1"/>
</dbReference>
<dbReference type="EMBL" id="VSSB01000001">
    <property type="protein sequence ID" value="TYL54172.1"/>
    <property type="molecule type" value="Genomic_DNA"/>
</dbReference>
<keyword evidence="4" id="KW-0997">Cell inner membrane</keyword>
<keyword evidence="1" id="KW-0813">Transport</keyword>
<evidence type="ECO:0000256" key="4">
    <source>
        <dbReference type="ARBA" id="ARBA00022519"/>
    </source>
</evidence>
<dbReference type="SUPFAM" id="SSF52540">
    <property type="entry name" value="P-loop containing nucleoside triphosphate hydrolases"/>
    <property type="match status" value="1"/>
</dbReference>
<dbReference type="InterPro" id="IPR003439">
    <property type="entry name" value="ABC_transporter-like_ATP-bd"/>
</dbReference>
<evidence type="ECO:0000256" key="11">
    <source>
        <dbReference type="ARBA" id="ARBA00066388"/>
    </source>
</evidence>
<dbReference type="PROSITE" id="PS00211">
    <property type="entry name" value="ABC_TRANSPORTER_1"/>
    <property type="match status" value="1"/>
</dbReference>
<evidence type="ECO:0000256" key="3">
    <source>
        <dbReference type="ARBA" id="ARBA00022496"/>
    </source>
</evidence>
<dbReference type="InterPro" id="IPR050093">
    <property type="entry name" value="ABC_SmlMolc_Importer"/>
</dbReference>
<keyword evidence="7" id="KW-1278">Translocase</keyword>
<keyword evidence="8" id="KW-0408">Iron</keyword>
<evidence type="ECO:0000256" key="10">
    <source>
        <dbReference type="ARBA" id="ARBA00023136"/>
    </source>
</evidence>
<dbReference type="PANTHER" id="PTHR42781">
    <property type="entry name" value="SPERMIDINE/PUTRESCINE IMPORT ATP-BINDING PROTEIN POTA"/>
    <property type="match status" value="1"/>
</dbReference>
<dbReference type="Pfam" id="PF00005">
    <property type="entry name" value="ABC_tran"/>
    <property type="match status" value="1"/>
</dbReference>
<dbReference type="PROSITE" id="PS50893">
    <property type="entry name" value="ABC_TRANSPORTER_2"/>
    <property type="match status" value="1"/>
</dbReference>
<evidence type="ECO:0000256" key="8">
    <source>
        <dbReference type="ARBA" id="ARBA00023004"/>
    </source>
</evidence>
<keyword evidence="10" id="KW-0472">Membrane</keyword>
<dbReference type="InterPro" id="IPR015853">
    <property type="entry name" value="ABC_transpr_FbpC"/>
</dbReference>
<dbReference type="Gene3D" id="3.40.50.300">
    <property type="entry name" value="P-loop containing nucleotide triphosphate hydrolases"/>
    <property type="match status" value="1"/>
</dbReference>
<proteinExistence type="predicted"/>
<keyword evidence="2" id="KW-1003">Cell membrane</keyword>
<sequence>MSLQLTDVSKSFGRLGVLDAVSIDVPRGARLAIVGASGSGKSTLLRIIAGFERPDSGTVALDGRALAGRGADVPAHRRGIGYVAQDGALFPHLTVARNIAFGIRRRPDRARRVRDVMDIASLDPALADRYPHQLSGGQQQRVALARALALEPSVILLDEPFSALDTGLRAHTRTAMVEALDRSGVTTVLVTHDQEEALAFGHQIGVIADGRLVQSGRPSEVFDAPVDAEIAEFLGDVVMVPAEAAGEALAMCAFGCLQVRHDRSGGAPRVCAMLRPSQLRVDDAADGGNATVVGMRSAGSTAELRLRIGASQIPVEVTHRVPLHEAARFSTGSAVTVDVDGGVVLYPETALRRRTLVPEATPAG</sequence>
<dbReference type="Proteomes" id="UP000325243">
    <property type="component" value="Unassembled WGS sequence"/>
</dbReference>
<keyword evidence="5" id="KW-0547">Nucleotide-binding</keyword>
<dbReference type="SMART" id="SM00382">
    <property type="entry name" value="AAA"/>
    <property type="match status" value="1"/>
</dbReference>
<keyword evidence="3" id="KW-0410">Iron transport</keyword>
<dbReference type="InterPro" id="IPR003593">
    <property type="entry name" value="AAA+_ATPase"/>
</dbReference>
<organism evidence="13 14">
    <name type="scientific">Agromyces mariniharenae</name>
    <dbReference type="NCBI Taxonomy" id="2604423"/>
    <lineage>
        <taxon>Bacteria</taxon>
        <taxon>Bacillati</taxon>
        <taxon>Actinomycetota</taxon>
        <taxon>Actinomycetes</taxon>
        <taxon>Micrococcales</taxon>
        <taxon>Microbacteriaceae</taxon>
        <taxon>Agromyces</taxon>
    </lineage>
</organism>
<dbReference type="GO" id="GO:0016020">
    <property type="term" value="C:membrane"/>
    <property type="evidence" value="ECO:0007669"/>
    <property type="project" value="InterPro"/>
</dbReference>
<evidence type="ECO:0000259" key="12">
    <source>
        <dbReference type="PROSITE" id="PS50893"/>
    </source>
</evidence>
<evidence type="ECO:0000313" key="14">
    <source>
        <dbReference type="Proteomes" id="UP000325243"/>
    </source>
</evidence>
<dbReference type="InterPro" id="IPR017871">
    <property type="entry name" value="ABC_transporter-like_CS"/>
</dbReference>
<evidence type="ECO:0000256" key="1">
    <source>
        <dbReference type="ARBA" id="ARBA00022448"/>
    </source>
</evidence>
<reference evidence="13 14" key="1">
    <citation type="submission" date="2019-08" db="EMBL/GenBank/DDBJ databases">
        <authorList>
            <person name="Hu J."/>
        </authorList>
    </citation>
    <scope>NUCLEOTIDE SEQUENCE [LARGE SCALE GENOMIC DNA]</scope>
    <source>
        <strain evidence="13 14">NEAU-184</strain>
    </source>
</reference>
<evidence type="ECO:0000313" key="13">
    <source>
        <dbReference type="EMBL" id="TYL54172.1"/>
    </source>
</evidence>
<dbReference type="FunFam" id="3.40.50.300:FF:000425">
    <property type="entry name" value="Probable ABC transporter, ATP-binding subunit"/>
    <property type="match status" value="1"/>
</dbReference>
<dbReference type="GO" id="GO:0005524">
    <property type="term" value="F:ATP binding"/>
    <property type="evidence" value="ECO:0007669"/>
    <property type="project" value="UniProtKB-KW"/>
</dbReference>
<accession>A0A5S4V5B5</accession>
<evidence type="ECO:0000256" key="5">
    <source>
        <dbReference type="ARBA" id="ARBA00022741"/>
    </source>
</evidence>
<name>A0A5S4V5B5_9MICO</name>
<evidence type="ECO:0000256" key="7">
    <source>
        <dbReference type="ARBA" id="ARBA00022967"/>
    </source>
</evidence>
<dbReference type="GO" id="GO:0015408">
    <property type="term" value="F:ABC-type ferric iron transporter activity"/>
    <property type="evidence" value="ECO:0007669"/>
    <property type="project" value="InterPro"/>
</dbReference>
<dbReference type="InterPro" id="IPR013611">
    <property type="entry name" value="Transp-assoc_OB_typ2"/>
</dbReference>
<dbReference type="GO" id="GO:0015418">
    <property type="term" value="F:ABC-type quaternary ammonium compound transporting activity"/>
    <property type="evidence" value="ECO:0007669"/>
    <property type="project" value="UniProtKB-EC"/>
</dbReference>
<evidence type="ECO:0000256" key="2">
    <source>
        <dbReference type="ARBA" id="ARBA00022475"/>
    </source>
</evidence>
<dbReference type="RefSeq" id="WP_148733635.1">
    <property type="nucleotide sequence ID" value="NZ_VSSB01000001.1"/>
</dbReference>
<evidence type="ECO:0000256" key="9">
    <source>
        <dbReference type="ARBA" id="ARBA00023065"/>
    </source>
</evidence>
<keyword evidence="6 13" id="KW-0067">ATP-binding</keyword>
<dbReference type="EC" id="7.6.2.9" evidence="11"/>
<evidence type="ECO:0000256" key="6">
    <source>
        <dbReference type="ARBA" id="ARBA00022840"/>
    </source>
</evidence>
<keyword evidence="9" id="KW-0406">Ion transport</keyword>
<protein>
    <recommendedName>
        <fullName evidence="11">ABC-type quaternary amine transporter</fullName>
        <ecNumber evidence="11">7.6.2.9</ecNumber>
    </recommendedName>
</protein>
<dbReference type="GO" id="GO:0016887">
    <property type="term" value="F:ATP hydrolysis activity"/>
    <property type="evidence" value="ECO:0007669"/>
    <property type="project" value="InterPro"/>
</dbReference>
<gene>
    <name evidence="13" type="ORF">FYC51_11375</name>
</gene>
<comment type="caution">
    <text evidence="13">The sequence shown here is derived from an EMBL/GenBank/DDBJ whole genome shotgun (WGS) entry which is preliminary data.</text>
</comment>
<keyword evidence="14" id="KW-1185">Reference proteome</keyword>
<dbReference type="InterPro" id="IPR027417">
    <property type="entry name" value="P-loop_NTPase"/>
</dbReference>